<dbReference type="EMBL" id="ON649702">
    <property type="protein sequence ID" value="UVF62543.1"/>
    <property type="molecule type" value="Genomic_DNA"/>
</dbReference>
<dbReference type="RefSeq" id="YP_010806137.1">
    <property type="nucleotide sequence ID" value="NC_077214.1"/>
</dbReference>
<evidence type="ECO:0000313" key="3">
    <source>
        <dbReference type="Proteomes" id="UP001157002"/>
    </source>
</evidence>
<name>A0A976YE29_9CAUD</name>
<proteinExistence type="predicted"/>
<organism evidence="2 3">
    <name type="scientific">Poseidoniales virus YSH_150918</name>
    <dbReference type="NCBI Taxonomy" id="3071324"/>
    <lineage>
        <taxon>Viruses</taxon>
        <taxon>Duplodnaviria</taxon>
        <taxon>Heunggongvirae</taxon>
        <taxon>Uroviricota</taxon>
        <taxon>Caudoviricetes</taxon>
        <taxon>Magrovirales</taxon>
        <taxon>Aoguangviridae</taxon>
        <taxon>Aobingvirus</taxon>
        <taxon>Aobingvirus yangshanense</taxon>
    </lineage>
</organism>
<accession>A0A976YE29</accession>
<dbReference type="Proteomes" id="UP001157002">
    <property type="component" value="Segment"/>
</dbReference>
<evidence type="ECO:0000313" key="2">
    <source>
        <dbReference type="EMBL" id="UVF62543.1"/>
    </source>
</evidence>
<evidence type="ECO:0000256" key="1">
    <source>
        <dbReference type="SAM" id="MobiDB-lite"/>
    </source>
</evidence>
<protein>
    <submittedName>
        <fullName evidence="2">Uncharacterized protein</fullName>
    </submittedName>
</protein>
<sequence length="76" mass="8588">MKYENTYLVFDVTKGPKTIIETLNAYGDEGWLCSSMLNIAGTNIVAFLTRALDEPKTEEKPSKEEEKINKLWSSGE</sequence>
<dbReference type="KEGG" id="vg:80545098"/>
<reference evidence="2 3" key="1">
    <citation type="submission" date="2022-05" db="EMBL/GenBank/DDBJ databases">
        <title>Diverse viruses of marine archaea discovered using metagenomics.</title>
        <authorList>
            <person name="Zhou Y."/>
        </authorList>
    </citation>
    <scope>NUCLEOTIDE SEQUENCE [LARGE SCALE GENOMIC DNA]</scope>
    <source>
        <strain evidence="2">YSH_150918</strain>
    </source>
</reference>
<feature type="region of interest" description="Disordered" evidence="1">
    <location>
        <begin position="55"/>
        <end position="76"/>
    </location>
</feature>
<keyword evidence="3" id="KW-1185">Reference proteome</keyword>
<feature type="compositionally biased region" description="Basic and acidic residues" evidence="1">
    <location>
        <begin position="55"/>
        <end position="69"/>
    </location>
</feature>
<dbReference type="GeneID" id="80545098"/>